<dbReference type="RefSeq" id="WP_168052481.1">
    <property type="nucleotide sequence ID" value="NZ_JAAOZT010000002.1"/>
</dbReference>
<feature type="region of interest" description="Disordered" evidence="1">
    <location>
        <begin position="227"/>
        <end position="274"/>
    </location>
</feature>
<keyword evidence="4" id="KW-1185">Reference proteome</keyword>
<evidence type="ECO:0000256" key="2">
    <source>
        <dbReference type="SAM" id="Phobius"/>
    </source>
</evidence>
<accession>A0A840RP13</accession>
<protein>
    <submittedName>
        <fullName evidence="3">Uncharacterized protein</fullName>
    </submittedName>
</protein>
<keyword evidence="2" id="KW-0812">Transmembrane</keyword>
<feature type="compositionally biased region" description="Pro residues" evidence="1">
    <location>
        <begin position="233"/>
        <end position="243"/>
    </location>
</feature>
<feature type="transmembrane region" description="Helical" evidence="2">
    <location>
        <begin position="90"/>
        <end position="111"/>
    </location>
</feature>
<organism evidence="3 4">
    <name type="scientific">Glaciimonas immobilis</name>
    <dbReference type="NCBI Taxonomy" id="728004"/>
    <lineage>
        <taxon>Bacteria</taxon>
        <taxon>Pseudomonadati</taxon>
        <taxon>Pseudomonadota</taxon>
        <taxon>Betaproteobacteria</taxon>
        <taxon>Burkholderiales</taxon>
        <taxon>Oxalobacteraceae</taxon>
        <taxon>Glaciimonas</taxon>
    </lineage>
</organism>
<evidence type="ECO:0000313" key="3">
    <source>
        <dbReference type="EMBL" id="MBB5198474.1"/>
    </source>
</evidence>
<feature type="transmembrane region" description="Helical" evidence="2">
    <location>
        <begin position="59"/>
        <end position="78"/>
    </location>
</feature>
<reference evidence="3 4" key="1">
    <citation type="submission" date="2020-08" db="EMBL/GenBank/DDBJ databases">
        <title>Genomic Encyclopedia of Type Strains, Phase IV (KMG-IV): sequencing the most valuable type-strain genomes for metagenomic binning, comparative biology and taxonomic classification.</title>
        <authorList>
            <person name="Goeker M."/>
        </authorList>
    </citation>
    <scope>NUCLEOTIDE SEQUENCE [LARGE SCALE GENOMIC DNA]</scope>
    <source>
        <strain evidence="3 4">DSM 23240</strain>
    </source>
</reference>
<name>A0A840RP13_9BURK</name>
<keyword evidence="2" id="KW-1133">Transmembrane helix</keyword>
<dbReference type="Proteomes" id="UP000571084">
    <property type="component" value="Unassembled WGS sequence"/>
</dbReference>
<gene>
    <name evidence="3" type="ORF">HNR39_000284</name>
</gene>
<proteinExistence type="predicted"/>
<dbReference type="AlphaFoldDB" id="A0A840RP13"/>
<sequence>MSGKQASGKGSAIFRVRTHEKEAFEREHEMLPHNRVLDDLYEKIYFHEIDGRDKVAQRLQLPLVTFLALAGFIGHMLQNVQRTNEAGAGLWFWSFLLIAVLGLTSAAIYFVKSVIGKTYSYLPDPEEWSKHHKQCVALYIDYSNADALVAAAVKKNIIAIYIKCGTKNGAINAEKASYVFIILRCLVATALFTFAAFGFFYFGKLDKNLTRSIQKIEISSPVIFREDVMTNQKPPPPPPPPPAREIREDRGRPDQHKPPPPRPPSPPQRGSKNG</sequence>
<comment type="caution">
    <text evidence="3">The sequence shown here is derived from an EMBL/GenBank/DDBJ whole genome shotgun (WGS) entry which is preliminary data.</text>
</comment>
<evidence type="ECO:0000313" key="4">
    <source>
        <dbReference type="Proteomes" id="UP000571084"/>
    </source>
</evidence>
<evidence type="ECO:0000256" key="1">
    <source>
        <dbReference type="SAM" id="MobiDB-lite"/>
    </source>
</evidence>
<feature type="transmembrane region" description="Helical" evidence="2">
    <location>
        <begin position="178"/>
        <end position="202"/>
    </location>
</feature>
<keyword evidence="2" id="KW-0472">Membrane</keyword>
<feature type="compositionally biased region" description="Basic and acidic residues" evidence="1">
    <location>
        <begin position="244"/>
        <end position="257"/>
    </location>
</feature>
<dbReference type="EMBL" id="JACHHQ010000001">
    <property type="protein sequence ID" value="MBB5198474.1"/>
    <property type="molecule type" value="Genomic_DNA"/>
</dbReference>
<feature type="compositionally biased region" description="Pro residues" evidence="1">
    <location>
        <begin position="258"/>
        <end position="267"/>
    </location>
</feature>